<protein>
    <submittedName>
        <fullName evidence="2">Uncharacterized protein</fullName>
    </submittedName>
</protein>
<evidence type="ECO:0000313" key="3">
    <source>
        <dbReference type="Proteomes" id="UP000178912"/>
    </source>
</evidence>
<dbReference type="AlphaFoldDB" id="A0A1E1L8E0"/>
<evidence type="ECO:0000313" key="2">
    <source>
        <dbReference type="EMBL" id="CZT06762.1"/>
    </source>
</evidence>
<accession>A0A1E1L8E0</accession>
<evidence type="ECO:0000256" key="1">
    <source>
        <dbReference type="SAM" id="MobiDB-lite"/>
    </source>
</evidence>
<proteinExistence type="predicted"/>
<keyword evidence="3" id="KW-1185">Reference proteome</keyword>
<dbReference type="EMBL" id="FJUX01000089">
    <property type="protein sequence ID" value="CZT06762.1"/>
    <property type="molecule type" value="Genomic_DNA"/>
</dbReference>
<reference evidence="3" key="1">
    <citation type="submission" date="2016-03" db="EMBL/GenBank/DDBJ databases">
        <authorList>
            <person name="Guldener U."/>
        </authorList>
    </citation>
    <scope>NUCLEOTIDE SEQUENCE [LARGE SCALE GENOMIC DNA]</scope>
    <source>
        <strain evidence="3">04CH-RAC-A.6.1</strain>
    </source>
</reference>
<sequence length="64" mass="7577">MEDRGEDGSENDSDLETARLDGWINREMQQNLEREVEVELKLKWEDGRWKMEEGGGRLKSRIEP</sequence>
<name>A0A1E1L8E0_9HELO</name>
<gene>
    <name evidence="2" type="ORF">RAG0_12428</name>
</gene>
<organism evidence="2 3">
    <name type="scientific">Rhynchosporium agropyri</name>
    <dbReference type="NCBI Taxonomy" id="914238"/>
    <lineage>
        <taxon>Eukaryota</taxon>
        <taxon>Fungi</taxon>
        <taxon>Dikarya</taxon>
        <taxon>Ascomycota</taxon>
        <taxon>Pezizomycotina</taxon>
        <taxon>Leotiomycetes</taxon>
        <taxon>Helotiales</taxon>
        <taxon>Ploettnerulaceae</taxon>
        <taxon>Rhynchosporium</taxon>
    </lineage>
</organism>
<dbReference type="Proteomes" id="UP000178912">
    <property type="component" value="Unassembled WGS sequence"/>
</dbReference>
<feature type="region of interest" description="Disordered" evidence="1">
    <location>
        <begin position="1"/>
        <end position="21"/>
    </location>
</feature>